<feature type="region of interest" description="Disordered" evidence="1">
    <location>
        <begin position="636"/>
        <end position="773"/>
    </location>
</feature>
<protein>
    <recommendedName>
        <fullName evidence="2">DUF8035 domain-containing protein</fullName>
    </recommendedName>
</protein>
<feature type="compositionally biased region" description="Polar residues" evidence="1">
    <location>
        <begin position="760"/>
        <end position="773"/>
    </location>
</feature>
<dbReference type="OrthoDB" id="5418088at2759"/>
<feature type="compositionally biased region" description="Basic and acidic residues" evidence="1">
    <location>
        <begin position="59"/>
        <end position="68"/>
    </location>
</feature>
<feature type="compositionally biased region" description="Basic and acidic residues" evidence="1">
    <location>
        <begin position="293"/>
        <end position="305"/>
    </location>
</feature>
<sequence>MPDMDTSRYYRPVSPSRRLTNPMRASTGTVGDLHGSYDPYYHHSSPRTSRDAFTNPRSSAERVDDAHHAVPRIYKDQSPPSAQLREYRTRPRRSTLEVPNPRHSLNSLPSRSPTRARPIVHAPTTARTSSPLARTYDSADDEAYYLTPASAARRQHRRIYSVDGHHQVNRLGSDDESRERVRRAAERGYLPTKRYPGERQRTSRYDEGDYYGYSYTDPKEQMYRDTAPRRRSRRSSYDGAGRNGTWSMSALEGTLPRTSVTREAGPPPSTRGFDKIARSESLRGPTRPYASERSSRDYIDGKAAEIYDAPSSRTHRPVAVHQDHDRAYPYRDDEPDIPRRSRPAIDDDVERRGFGIRTGGPEHTSPRSSNRELYAPYHADDEYYGRYARDPRDYEYDQDYDYDYRGYDRDRGSHRYEKTTHGSDEDSKDNHGRHSRESSDEEARERRRRRREQQHRESDALEYEDRRRASERDSDRDRDRDSDRSYDSGDRHHHHHHRRHRKHHDRDSGDDTDATRASRSEKPLQIVSPPEKEREKGKQLAIKEAAEAPIKGILKEPTQKFPEDPAPIREGVAPLKEAGKKGIPPTARWTKIDRRLVNPEALEEAHERFEERLDYVIVLRVLTKEEIQVLAAKTQQLRDARYERERHDRRRRHDEEDRTLRAIEAGEATTAPPSSLPAIEPAPRDAPGTGATAASSASAAPSSKRVIVEQQHPSSSAAATAGSSSNAASANSSLPPASLRENPYVPGTYTGYRRNPPQPTTMSSSSGSRQNQY</sequence>
<dbReference type="InParanoid" id="A0A165H767"/>
<accession>A0A165H767</accession>
<feature type="compositionally biased region" description="Basic and acidic residues" evidence="1">
    <location>
        <begin position="505"/>
        <end position="522"/>
    </location>
</feature>
<evidence type="ECO:0000313" key="3">
    <source>
        <dbReference type="EMBL" id="KZF23081.1"/>
    </source>
</evidence>
<feature type="compositionally biased region" description="Basic and acidic residues" evidence="1">
    <location>
        <begin position="172"/>
        <end position="186"/>
    </location>
</feature>
<feature type="region of interest" description="Disordered" evidence="1">
    <location>
        <begin position="1"/>
        <end position="131"/>
    </location>
</feature>
<evidence type="ECO:0000256" key="1">
    <source>
        <dbReference type="SAM" id="MobiDB-lite"/>
    </source>
</evidence>
<feature type="compositionally biased region" description="Basic and acidic residues" evidence="1">
    <location>
        <begin position="454"/>
        <end position="490"/>
    </location>
</feature>
<dbReference type="AlphaFoldDB" id="A0A165H767"/>
<feature type="region of interest" description="Disordered" evidence="1">
    <location>
        <begin position="389"/>
        <end position="540"/>
    </location>
</feature>
<dbReference type="RefSeq" id="XP_018188636.1">
    <property type="nucleotide sequence ID" value="XM_018329194.1"/>
</dbReference>
<feature type="compositionally biased region" description="Low complexity" evidence="1">
    <location>
        <begin position="9"/>
        <end position="18"/>
    </location>
</feature>
<feature type="region of interest" description="Disordered" evidence="1">
    <location>
        <begin position="556"/>
        <end position="586"/>
    </location>
</feature>
<gene>
    <name evidence="3" type="ORF">L228DRAFT_142833</name>
</gene>
<feature type="domain" description="DUF8035" evidence="2">
    <location>
        <begin position="587"/>
        <end position="639"/>
    </location>
</feature>
<dbReference type="STRING" id="1328760.A0A165H767"/>
<feature type="compositionally biased region" description="Polar residues" evidence="1">
    <location>
        <begin position="103"/>
        <end position="113"/>
    </location>
</feature>
<organism evidence="3 4">
    <name type="scientific">Xylona heveae (strain CBS 132557 / TC161)</name>
    <dbReference type="NCBI Taxonomy" id="1328760"/>
    <lineage>
        <taxon>Eukaryota</taxon>
        <taxon>Fungi</taxon>
        <taxon>Dikarya</taxon>
        <taxon>Ascomycota</taxon>
        <taxon>Pezizomycotina</taxon>
        <taxon>Xylonomycetes</taxon>
        <taxon>Xylonales</taxon>
        <taxon>Xylonaceae</taxon>
        <taxon>Xylona</taxon>
    </lineage>
</organism>
<keyword evidence="4" id="KW-1185">Reference proteome</keyword>
<reference evidence="3 4" key="1">
    <citation type="journal article" date="2016" name="Fungal Biol.">
        <title>The genome of Xylona heveae provides a window into fungal endophytism.</title>
        <authorList>
            <person name="Gazis R."/>
            <person name="Kuo A."/>
            <person name="Riley R."/>
            <person name="LaButti K."/>
            <person name="Lipzen A."/>
            <person name="Lin J."/>
            <person name="Amirebrahimi M."/>
            <person name="Hesse C.N."/>
            <person name="Spatafora J.W."/>
            <person name="Henrissat B."/>
            <person name="Hainaut M."/>
            <person name="Grigoriev I.V."/>
            <person name="Hibbett D.S."/>
        </authorList>
    </citation>
    <scope>NUCLEOTIDE SEQUENCE [LARGE SCALE GENOMIC DNA]</scope>
    <source>
        <strain evidence="3 4">TC161</strain>
    </source>
</reference>
<feature type="compositionally biased region" description="Low complexity" evidence="1">
    <location>
        <begin position="686"/>
        <end position="703"/>
    </location>
</feature>
<feature type="compositionally biased region" description="Basic and acidic residues" evidence="1">
    <location>
        <begin position="217"/>
        <end position="228"/>
    </location>
</feature>
<feature type="compositionally biased region" description="Basic and acidic residues" evidence="1">
    <location>
        <begin position="556"/>
        <end position="567"/>
    </location>
</feature>
<evidence type="ECO:0000313" key="4">
    <source>
        <dbReference type="Proteomes" id="UP000076632"/>
    </source>
</evidence>
<feature type="compositionally biased region" description="Basic and acidic residues" evidence="1">
    <location>
        <begin position="402"/>
        <end position="445"/>
    </location>
</feature>
<feature type="compositionally biased region" description="Low complexity" evidence="1">
    <location>
        <begin position="714"/>
        <end position="739"/>
    </location>
</feature>
<feature type="compositionally biased region" description="Basic and acidic residues" evidence="1">
    <location>
        <begin position="636"/>
        <end position="646"/>
    </location>
</feature>
<dbReference type="Proteomes" id="UP000076632">
    <property type="component" value="Unassembled WGS sequence"/>
</dbReference>
<dbReference type="PANTHER" id="PTHR42081:SF1">
    <property type="entry name" value="ZINC FINGER PROTEIN DHHC DOMAIN CONTAINING PROTEIN"/>
    <property type="match status" value="1"/>
</dbReference>
<dbReference type="Pfam" id="PF26118">
    <property type="entry name" value="DUF8035"/>
    <property type="match status" value="1"/>
</dbReference>
<feature type="compositionally biased region" description="Basic residues" evidence="1">
    <location>
        <begin position="491"/>
        <end position="504"/>
    </location>
</feature>
<evidence type="ECO:0000259" key="2">
    <source>
        <dbReference type="Pfam" id="PF26118"/>
    </source>
</evidence>
<dbReference type="InterPro" id="IPR058348">
    <property type="entry name" value="DUF8035"/>
</dbReference>
<feature type="compositionally biased region" description="Basic and acidic residues" evidence="1">
    <location>
        <begin position="321"/>
        <end position="353"/>
    </location>
</feature>
<dbReference type="EMBL" id="KV407458">
    <property type="protein sequence ID" value="KZF23081.1"/>
    <property type="molecule type" value="Genomic_DNA"/>
</dbReference>
<name>A0A165H767_XYLHT</name>
<dbReference type="PANTHER" id="PTHR42081">
    <property type="entry name" value="ZINC FINGER PROTEIN DHHC DOMAIN CONTAINING PROTEIN"/>
    <property type="match status" value="1"/>
</dbReference>
<dbReference type="GeneID" id="28894331"/>
<feature type="compositionally biased region" description="Basic and acidic residues" evidence="1">
    <location>
        <begin position="195"/>
        <end position="207"/>
    </location>
</feature>
<feature type="compositionally biased region" description="Basic and acidic residues" evidence="1">
    <location>
        <begin position="272"/>
        <end position="281"/>
    </location>
</feature>
<feature type="region of interest" description="Disordered" evidence="1">
    <location>
        <begin position="163"/>
        <end position="376"/>
    </location>
</feature>
<proteinExistence type="predicted"/>
<dbReference type="OMA" id="MIDPMRA"/>